<organism evidence="2 3">
    <name type="scientific">Suillus discolor</name>
    <dbReference type="NCBI Taxonomy" id="1912936"/>
    <lineage>
        <taxon>Eukaryota</taxon>
        <taxon>Fungi</taxon>
        <taxon>Dikarya</taxon>
        <taxon>Basidiomycota</taxon>
        <taxon>Agaricomycotina</taxon>
        <taxon>Agaricomycetes</taxon>
        <taxon>Agaricomycetidae</taxon>
        <taxon>Boletales</taxon>
        <taxon>Suillineae</taxon>
        <taxon>Suillaceae</taxon>
        <taxon>Suillus</taxon>
    </lineage>
</organism>
<dbReference type="Proteomes" id="UP000823399">
    <property type="component" value="Unassembled WGS sequence"/>
</dbReference>
<dbReference type="EMBL" id="JABBWM010000071">
    <property type="protein sequence ID" value="KAG2096119.1"/>
    <property type="molecule type" value="Genomic_DNA"/>
</dbReference>
<reference evidence="2" key="1">
    <citation type="journal article" date="2020" name="New Phytol.">
        <title>Comparative genomics reveals dynamic genome evolution in host specialist ectomycorrhizal fungi.</title>
        <authorList>
            <person name="Lofgren L.A."/>
            <person name="Nguyen N.H."/>
            <person name="Vilgalys R."/>
            <person name="Ruytinx J."/>
            <person name="Liao H.L."/>
            <person name="Branco S."/>
            <person name="Kuo A."/>
            <person name="LaButti K."/>
            <person name="Lipzen A."/>
            <person name="Andreopoulos W."/>
            <person name="Pangilinan J."/>
            <person name="Riley R."/>
            <person name="Hundley H."/>
            <person name="Na H."/>
            <person name="Barry K."/>
            <person name="Grigoriev I.V."/>
            <person name="Stajich J.E."/>
            <person name="Kennedy P.G."/>
        </authorList>
    </citation>
    <scope>NUCLEOTIDE SEQUENCE</scope>
    <source>
        <strain evidence="2">FC423</strain>
    </source>
</reference>
<keyword evidence="3" id="KW-1185">Reference proteome</keyword>
<proteinExistence type="predicted"/>
<gene>
    <name evidence="2" type="ORF">F5147DRAFT_778483</name>
</gene>
<evidence type="ECO:0000256" key="1">
    <source>
        <dbReference type="SAM" id="MobiDB-lite"/>
    </source>
</evidence>
<evidence type="ECO:0000313" key="3">
    <source>
        <dbReference type="Proteomes" id="UP000823399"/>
    </source>
</evidence>
<dbReference type="RefSeq" id="XP_041288126.1">
    <property type="nucleotide sequence ID" value="XM_041442138.1"/>
</dbReference>
<dbReference type="GeneID" id="64704397"/>
<comment type="caution">
    <text evidence="2">The sequence shown here is derived from an EMBL/GenBank/DDBJ whole genome shotgun (WGS) entry which is preliminary data.</text>
</comment>
<name>A0A9P7EX97_9AGAM</name>
<dbReference type="OrthoDB" id="8918678at2759"/>
<feature type="region of interest" description="Disordered" evidence="1">
    <location>
        <begin position="30"/>
        <end position="61"/>
    </location>
</feature>
<protein>
    <submittedName>
        <fullName evidence="2">Uncharacterized protein</fullName>
    </submittedName>
</protein>
<dbReference type="AlphaFoldDB" id="A0A9P7EX97"/>
<evidence type="ECO:0000313" key="2">
    <source>
        <dbReference type="EMBL" id="KAG2096119.1"/>
    </source>
</evidence>
<accession>A0A9P7EX97</accession>
<sequence length="75" mass="8116">MATFHSVDHFQASSDGFISLMDDPALVMAPSPSMPTHQLQPSFEDGDEDLDFGNNANKCEHPAANDELKGLVNVL</sequence>